<dbReference type="AlphaFoldDB" id="A0A177NSQ6"/>
<accession>A0A177NSQ6</accession>
<protein>
    <submittedName>
        <fullName evidence="1">Uncharacterized protein</fullName>
    </submittedName>
</protein>
<dbReference type="Proteomes" id="UP000077628">
    <property type="component" value="Unassembled WGS sequence"/>
</dbReference>
<keyword evidence="2" id="KW-1185">Reference proteome</keyword>
<gene>
    <name evidence="1" type="ORF">A1355_02820</name>
</gene>
<name>A0A177NSQ6_9GAMM</name>
<organism evidence="1 2">
    <name type="scientific">Methylomonas koyamae</name>
    <dbReference type="NCBI Taxonomy" id="702114"/>
    <lineage>
        <taxon>Bacteria</taxon>
        <taxon>Pseudomonadati</taxon>
        <taxon>Pseudomonadota</taxon>
        <taxon>Gammaproteobacteria</taxon>
        <taxon>Methylococcales</taxon>
        <taxon>Methylococcaceae</taxon>
        <taxon>Methylomonas</taxon>
    </lineage>
</organism>
<comment type="caution">
    <text evidence="1">The sequence shown here is derived from an EMBL/GenBank/DDBJ whole genome shotgun (WGS) entry which is preliminary data.</text>
</comment>
<proteinExistence type="predicted"/>
<sequence>MCEKALSFVLSQEEGITEDQAKLRLNYNNWTNSVEQPLIELFAAFATSHKFIPSISTVAQGVEMMCIQQPTGKVLDKAKVEVAKNRALIASESIVGVEDTDSTYDEVLDRLKNLTSPLYGVSGKTFLLPLIAHHIKSLGHQIKQKALRMRLVSAGNMTRFDSLGNALRGVARGDHL</sequence>
<dbReference type="EMBL" id="LUUK01000111">
    <property type="protein sequence ID" value="OAI21108.1"/>
    <property type="molecule type" value="Genomic_DNA"/>
</dbReference>
<evidence type="ECO:0000313" key="2">
    <source>
        <dbReference type="Proteomes" id="UP000077628"/>
    </source>
</evidence>
<evidence type="ECO:0000313" key="1">
    <source>
        <dbReference type="EMBL" id="OAI21108.1"/>
    </source>
</evidence>
<reference evidence="2" key="1">
    <citation type="submission" date="2016-03" db="EMBL/GenBank/DDBJ databases">
        <authorList>
            <person name="Heylen K."/>
            <person name="De Vos P."/>
            <person name="Vekeman B."/>
        </authorList>
    </citation>
    <scope>NUCLEOTIDE SEQUENCE [LARGE SCALE GENOMIC DNA]</scope>
    <source>
        <strain evidence="2">R-45383</strain>
    </source>
</reference>